<keyword evidence="3" id="KW-1185">Reference proteome</keyword>
<feature type="transmembrane region" description="Helical" evidence="1">
    <location>
        <begin position="102"/>
        <end position="122"/>
    </location>
</feature>
<feature type="transmembrane region" description="Helical" evidence="1">
    <location>
        <begin position="78"/>
        <end position="96"/>
    </location>
</feature>
<feature type="transmembrane region" description="Helical" evidence="1">
    <location>
        <begin position="53"/>
        <end position="71"/>
    </location>
</feature>
<dbReference type="OrthoDB" id="1931829at2"/>
<evidence type="ECO:0000313" key="2">
    <source>
        <dbReference type="EMBL" id="SFB33358.1"/>
    </source>
</evidence>
<organism evidence="2 3">
    <name type="scientific">Clostridium frigidicarnis</name>
    <dbReference type="NCBI Taxonomy" id="84698"/>
    <lineage>
        <taxon>Bacteria</taxon>
        <taxon>Bacillati</taxon>
        <taxon>Bacillota</taxon>
        <taxon>Clostridia</taxon>
        <taxon>Eubacteriales</taxon>
        <taxon>Clostridiaceae</taxon>
        <taxon>Clostridium</taxon>
    </lineage>
</organism>
<accession>A0A1I1AA26</accession>
<keyword evidence="1" id="KW-1133">Transmembrane helix</keyword>
<gene>
    <name evidence="2" type="ORF">SAMN04488528_103030</name>
</gene>
<dbReference type="AlphaFoldDB" id="A0A1I1AA26"/>
<evidence type="ECO:0000313" key="3">
    <source>
        <dbReference type="Proteomes" id="UP000198619"/>
    </source>
</evidence>
<keyword evidence="1" id="KW-0812">Transmembrane</keyword>
<reference evidence="2 3" key="1">
    <citation type="submission" date="2016-10" db="EMBL/GenBank/DDBJ databases">
        <authorList>
            <person name="de Groot N.N."/>
        </authorList>
    </citation>
    <scope>NUCLEOTIDE SEQUENCE [LARGE SCALE GENOMIC DNA]</scope>
    <source>
        <strain evidence="2 3">DSM 12271</strain>
    </source>
</reference>
<sequence>MDENQEVKRGCFLTGILVLELIAGICSIVSLILSKAGFISNPLAGIDYSTGMFTYTIIASIISIISIVLILKWKKVGVYIYVALSLIGFVESFLIAKNIEVIVIVSAVVSVLISLTIAYFSYKVIVKKENYELEE</sequence>
<dbReference type="STRING" id="84698.SAMN04488528_103030"/>
<evidence type="ECO:0000256" key="1">
    <source>
        <dbReference type="SAM" id="Phobius"/>
    </source>
</evidence>
<protein>
    <submittedName>
        <fullName evidence="2">Uncharacterized protein</fullName>
    </submittedName>
</protein>
<proteinExistence type="predicted"/>
<dbReference type="Proteomes" id="UP000198619">
    <property type="component" value="Unassembled WGS sequence"/>
</dbReference>
<dbReference type="RefSeq" id="WP_090042508.1">
    <property type="nucleotide sequence ID" value="NZ_FOKI01000030.1"/>
</dbReference>
<keyword evidence="1" id="KW-0472">Membrane</keyword>
<dbReference type="EMBL" id="FOKI01000030">
    <property type="protein sequence ID" value="SFB33358.1"/>
    <property type="molecule type" value="Genomic_DNA"/>
</dbReference>
<name>A0A1I1AA26_9CLOT</name>
<feature type="transmembrane region" description="Helical" evidence="1">
    <location>
        <begin position="12"/>
        <end position="33"/>
    </location>
</feature>